<gene>
    <name evidence="1" type="ORF">OGZ50_12095</name>
</gene>
<dbReference type="InterPro" id="IPR027417">
    <property type="entry name" value="P-loop_NTPase"/>
</dbReference>
<evidence type="ECO:0000313" key="1">
    <source>
        <dbReference type="EMBL" id="MDG4977473.1"/>
    </source>
</evidence>
<protein>
    <recommendedName>
        <fullName evidence="3">NACHT domain-containing protein</fullName>
    </recommendedName>
</protein>
<accession>A0AAP3Z323</accession>
<dbReference type="EMBL" id="JAOWLV010000010">
    <property type="protein sequence ID" value="MDG4977473.1"/>
    <property type="molecule type" value="Genomic_DNA"/>
</dbReference>
<evidence type="ECO:0000313" key="2">
    <source>
        <dbReference type="Proteomes" id="UP001152598"/>
    </source>
</evidence>
<reference evidence="1" key="1">
    <citation type="submission" date="2022-10" db="EMBL/GenBank/DDBJ databases">
        <authorList>
            <person name="Turner M.S."/>
            <person name="Huang W."/>
        </authorList>
    </citation>
    <scope>NUCLEOTIDE SEQUENCE</scope>
    <source>
        <strain evidence="1">54</strain>
    </source>
</reference>
<proteinExistence type="predicted"/>
<dbReference type="RefSeq" id="WP_278228539.1">
    <property type="nucleotide sequence ID" value="NZ_JAOWLV010000010.1"/>
</dbReference>
<dbReference type="Gene3D" id="3.40.50.300">
    <property type="entry name" value="P-loop containing nucleotide triphosphate hydrolases"/>
    <property type="match status" value="1"/>
</dbReference>
<reference evidence="1" key="2">
    <citation type="journal article" date="2023" name="Food Microbiol.">
        <title>Evaluation of the fermentation potential of lactic acid bacteria isolated from herbs, fruits and vegetables as starter cultures in nut-based milk alternatives.</title>
        <authorList>
            <person name="Huang W."/>
            <person name="Dong A."/>
            <person name="Pham H.T."/>
            <person name="Zhou C."/>
            <person name="Huo Z."/>
            <person name="Watjen A.P."/>
            <person name="Prakash S."/>
            <person name="Bang-Berthelsen C.H."/>
            <person name="Turner M.S."/>
        </authorList>
    </citation>
    <scope>NUCLEOTIDE SEQUENCE</scope>
    <source>
        <strain evidence="1">54</strain>
    </source>
</reference>
<name>A0AAP3Z323_9LACT</name>
<comment type="caution">
    <text evidence="1">The sequence shown here is derived from an EMBL/GenBank/DDBJ whole genome shotgun (WGS) entry which is preliminary data.</text>
</comment>
<dbReference type="Proteomes" id="UP001152598">
    <property type="component" value="Unassembled WGS sequence"/>
</dbReference>
<organism evidence="1 2">
    <name type="scientific">Lactococcus lactis</name>
    <dbReference type="NCBI Taxonomy" id="1358"/>
    <lineage>
        <taxon>Bacteria</taxon>
        <taxon>Bacillati</taxon>
        <taxon>Bacillota</taxon>
        <taxon>Bacilli</taxon>
        <taxon>Lactobacillales</taxon>
        <taxon>Streptococcaceae</taxon>
        <taxon>Lactococcus</taxon>
    </lineage>
</organism>
<dbReference type="AlphaFoldDB" id="A0AAP3Z323"/>
<sequence>MDIVTSTVASLFAKNLGDATFSTVKTKIRDINNSKKFNNDLENYINISSERIKKVKTLFYDSVPKNIYDFYQPLKLTKDSFNFEKDNEIIDTSSVSYLLENYGNLLIVGHGGSGKTFLIKYLFLNSISEYYKIPVYLELRNYNEYNGTFIDYLHDSLKNSGFEMEKEFFLETLKSNQFIFFFDAFDEVYPEKQKKLSIEIKNFCNRYFRNKFILSCRFSEGFNDWSVVSEYRMVGLTKEDAISLVSKIDIEEKWKREFINDLKDGLYKKYKSFASSPLLLNIMLLTYGATSTLPDKLDKFYEKAFEALYYSHDLSKNRFRRKLESNLTYEQIKKIFSRICFKTYQRSQYTFTFDELISVIEYEKKKEDSKNIQEVDSQKLLNDLEINLCMFVKEGLNYNFVHRSFQEYFAAIFIDNRNEVDQKRIFPMLLEKKPIIGFIDTLENFWEIMFEINPDRFIDNVIVSQINNLFTENIGIIEYFSDMYSKISYSSDDANNPIGLSLEINPNSKFRSISNLFNNFIENSEKYNLSPNLFSEEVNKEVNDSIITYLKGLEYERFSSTHSQDISSFLMNDKIRSIIISKGKNWWATSNLPRILEWKVKYEFSRNDNKTTFLDDI</sequence>
<evidence type="ECO:0008006" key="3">
    <source>
        <dbReference type="Google" id="ProtNLM"/>
    </source>
</evidence>
<dbReference type="SUPFAM" id="SSF52540">
    <property type="entry name" value="P-loop containing nucleoside triphosphate hydrolases"/>
    <property type="match status" value="1"/>
</dbReference>